<dbReference type="InterPro" id="IPR053137">
    <property type="entry name" value="NLR-like"/>
</dbReference>
<evidence type="ECO:0000259" key="2">
    <source>
        <dbReference type="Pfam" id="PF00931"/>
    </source>
</evidence>
<feature type="compositionally biased region" description="Basic and acidic residues" evidence="1">
    <location>
        <begin position="1"/>
        <end position="17"/>
    </location>
</feature>
<dbReference type="SUPFAM" id="SSF53474">
    <property type="entry name" value="alpha/beta-Hydrolases"/>
    <property type="match status" value="1"/>
</dbReference>
<dbReference type="Pfam" id="PF00931">
    <property type="entry name" value="NB-ARC"/>
    <property type="match status" value="1"/>
</dbReference>
<dbReference type="SMART" id="SM00028">
    <property type="entry name" value="TPR"/>
    <property type="match status" value="10"/>
</dbReference>
<dbReference type="InterPro" id="IPR027417">
    <property type="entry name" value="P-loop_NTPase"/>
</dbReference>
<dbReference type="EMBL" id="KN832880">
    <property type="protein sequence ID" value="KIM98677.1"/>
    <property type="molecule type" value="Genomic_DNA"/>
</dbReference>
<gene>
    <name evidence="3" type="ORF">OIDMADRAFT_31451</name>
</gene>
<accession>A0A0C3D9S9</accession>
<dbReference type="HOGENOM" id="CLU_000288_125_13_1"/>
<dbReference type="InterPro" id="IPR019734">
    <property type="entry name" value="TPR_rpt"/>
</dbReference>
<reference evidence="3 4" key="1">
    <citation type="submission" date="2014-04" db="EMBL/GenBank/DDBJ databases">
        <authorList>
            <consortium name="DOE Joint Genome Institute"/>
            <person name="Kuo A."/>
            <person name="Martino E."/>
            <person name="Perotto S."/>
            <person name="Kohler A."/>
            <person name="Nagy L.G."/>
            <person name="Floudas D."/>
            <person name="Copeland A."/>
            <person name="Barry K.W."/>
            <person name="Cichocki N."/>
            <person name="Veneault-Fourrey C."/>
            <person name="LaButti K."/>
            <person name="Lindquist E.A."/>
            <person name="Lipzen A."/>
            <person name="Lundell T."/>
            <person name="Morin E."/>
            <person name="Murat C."/>
            <person name="Sun H."/>
            <person name="Tunlid A."/>
            <person name="Henrissat B."/>
            <person name="Grigoriev I.V."/>
            <person name="Hibbett D.S."/>
            <person name="Martin F."/>
            <person name="Nordberg H.P."/>
            <person name="Cantor M.N."/>
            <person name="Hua S.X."/>
        </authorList>
    </citation>
    <scope>NUCLEOTIDE SEQUENCE [LARGE SCALE GENOMIC DNA]</scope>
    <source>
        <strain evidence="3 4">Zn</strain>
    </source>
</reference>
<keyword evidence="4" id="KW-1185">Reference proteome</keyword>
<dbReference type="InParanoid" id="A0A0C3D9S9"/>
<evidence type="ECO:0000313" key="4">
    <source>
        <dbReference type="Proteomes" id="UP000054321"/>
    </source>
</evidence>
<evidence type="ECO:0000256" key="1">
    <source>
        <dbReference type="SAM" id="MobiDB-lite"/>
    </source>
</evidence>
<dbReference type="PANTHER" id="PTHR46082">
    <property type="entry name" value="ATP/GTP-BINDING PROTEIN-RELATED"/>
    <property type="match status" value="1"/>
</dbReference>
<evidence type="ECO:0000313" key="3">
    <source>
        <dbReference type="EMBL" id="KIM98677.1"/>
    </source>
</evidence>
<dbReference type="STRING" id="913774.A0A0C3D9S9"/>
<sequence>MERDLEDLRSSRPRDVNDGVEPTQGPLERSEESILAAISKDINSKPSPTSPRDVRSARNPTWRVRGVPLDFDSKRLAYVLQHHPDLQIVAAANEVDNINHHTSLEVHTLARDVHCDQVATVRFRNIPTQLATLEQSDQLPIDISTLPENIHELVERKHSLQVFGLAIDRHFDDITVLSAPPADKHDLDILAVSGLGGHAFGSFVSKDHGYMWLSESLPRDMPTARVMLYGYESRLQDSTSFANLDDLASSLQIAICRVLRSERKHLILIGHSLGGLLIKEALVRIAESDSDSDLVSLVFGALFFGVPNDGMDIESLIPMVNNQPNRFLLESLHDVNPQILTLQNRSFSRILKQTNFEIFCFYETKQSPTAVKETSGQYKMSGPSRCLVTRTSATSCLPQGVSSDHSVAINRTHSDLVKFSRHDSEYRKVHYILHHIHARSQAKSRVVVLLDKPQTVTYPDPNTDRSRTKDQNVAALTTAIFDSRSDQPNAPCWIVPFGRNKDFVGRESVLNRLAKTIPPDADENECQRTAIEGLGGIGKTQVALEAAFCLRAKCPDCSVFWVPAVDATAFENAYHQIGRQLKIQGIDDTKTDVKKLVKIALSQSAKSWLLVIDNADDLDLLFGSSGTVPLSDYLPSSRKGSILFTTRNHEVVRRLKVRPANVIRATEMSRPDAIEILKRSLYTSQTSNSERITELLNLLANLPLAIKQAAANMALWGMSITQYVDYCQSSEAHFNKLLSREFEDHTRYKNIPNSVSTSWTISFRHISHDRPLAAEYLQFMSCLAEKDIPKDLLPPGNSELEAYEAIGWLKGYAFITERADQGSYDMHRLVQFAVRNWLAEEGGVNACVTAVMQRLDAAFPDPKHENKDIWVEYLPHVLAVLELQDHSLDEAARMKLLFSVAQCKFLLGKYKEAKRMHQETLELQTKLLGPEHPDTLESRNRLASALYSQGEYKAAEQIDQETLKLQTKLLGPEHPDTLESRNRLASALYCQGEYKAAEQIDQETLKLRTKLLGPEHPHTLQSRSNLANALYSQGESRLASALHSQGEYKAAKQMHQETLELRTKVLGPEHLDTLKSRSSLASVLYSQGEYKAAEQMNQETLELRTKLLGPEHLDTLESRNNLANALYSQGEYKAAEQMHQETLELRTKLLGPEHPYTLQSRSNLASVLYSQGGYKAAEQIHQETLELQTKLLGPEHPDTLESRNRLISVLYSQGEYKAAKQMHQETLELQTKLLGPKHPDTLASRGNLANILYSQGEYKAAEQIYQDTIKLQNKVLGPEHPDTLKSRNGIASALYCQGEYKAAEQIYQDTLVLRTKVLGPEHSDTLKSRNNLASAQRKANQFRALFRKK</sequence>
<dbReference type="SUPFAM" id="SSF52540">
    <property type="entry name" value="P-loop containing nucleoside triphosphate hydrolases"/>
    <property type="match status" value="1"/>
</dbReference>
<reference evidence="4" key="2">
    <citation type="submission" date="2015-01" db="EMBL/GenBank/DDBJ databases">
        <title>Evolutionary Origins and Diversification of the Mycorrhizal Mutualists.</title>
        <authorList>
            <consortium name="DOE Joint Genome Institute"/>
            <consortium name="Mycorrhizal Genomics Consortium"/>
            <person name="Kohler A."/>
            <person name="Kuo A."/>
            <person name="Nagy L.G."/>
            <person name="Floudas D."/>
            <person name="Copeland A."/>
            <person name="Barry K.W."/>
            <person name="Cichocki N."/>
            <person name="Veneault-Fourrey C."/>
            <person name="LaButti K."/>
            <person name="Lindquist E.A."/>
            <person name="Lipzen A."/>
            <person name="Lundell T."/>
            <person name="Morin E."/>
            <person name="Murat C."/>
            <person name="Riley R."/>
            <person name="Ohm R."/>
            <person name="Sun H."/>
            <person name="Tunlid A."/>
            <person name="Henrissat B."/>
            <person name="Grigoriev I.V."/>
            <person name="Hibbett D.S."/>
            <person name="Martin F."/>
        </authorList>
    </citation>
    <scope>NUCLEOTIDE SEQUENCE [LARGE SCALE GENOMIC DNA]</scope>
    <source>
        <strain evidence="4">Zn</strain>
    </source>
</reference>
<proteinExistence type="predicted"/>
<dbReference type="Gene3D" id="3.40.50.300">
    <property type="entry name" value="P-loop containing nucleotide triphosphate hydrolases"/>
    <property type="match status" value="1"/>
</dbReference>
<dbReference type="Gene3D" id="3.40.50.1820">
    <property type="entry name" value="alpha/beta hydrolase"/>
    <property type="match status" value="1"/>
</dbReference>
<name>A0A0C3D9S9_OIDMZ</name>
<dbReference type="InterPro" id="IPR029058">
    <property type="entry name" value="AB_hydrolase_fold"/>
</dbReference>
<dbReference type="GO" id="GO:0043531">
    <property type="term" value="F:ADP binding"/>
    <property type="evidence" value="ECO:0007669"/>
    <property type="project" value="InterPro"/>
</dbReference>
<dbReference type="Pfam" id="PF13374">
    <property type="entry name" value="TPR_10"/>
    <property type="match status" value="2"/>
</dbReference>
<dbReference type="InterPro" id="IPR011990">
    <property type="entry name" value="TPR-like_helical_dom_sf"/>
</dbReference>
<dbReference type="Proteomes" id="UP000054321">
    <property type="component" value="Unassembled WGS sequence"/>
</dbReference>
<feature type="region of interest" description="Disordered" evidence="1">
    <location>
        <begin position="1"/>
        <end position="59"/>
    </location>
</feature>
<dbReference type="InterPro" id="IPR002182">
    <property type="entry name" value="NB-ARC"/>
</dbReference>
<dbReference type="OrthoDB" id="626167at2759"/>
<dbReference type="SUPFAM" id="SSF48452">
    <property type="entry name" value="TPR-like"/>
    <property type="match status" value="2"/>
</dbReference>
<dbReference type="Gene3D" id="1.25.40.10">
    <property type="entry name" value="Tetratricopeptide repeat domain"/>
    <property type="match status" value="3"/>
</dbReference>
<feature type="domain" description="NB-ARC" evidence="2">
    <location>
        <begin position="523"/>
        <end position="680"/>
    </location>
</feature>
<dbReference type="Pfam" id="PF13424">
    <property type="entry name" value="TPR_12"/>
    <property type="match status" value="4"/>
</dbReference>
<protein>
    <recommendedName>
        <fullName evidence="2">NB-ARC domain-containing protein</fullName>
    </recommendedName>
</protein>
<organism evidence="3 4">
    <name type="scientific">Oidiodendron maius (strain Zn)</name>
    <dbReference type="NCBI Taxonomy" id="913774"/>
    <lineage>
        <taxon>Eukaryota</taxon>
        <taxon>Fungi</taxon>
        <taxon>Dikarya</taxon>
        <taxon>Ascomycota</taxon>
        <taxon>Pezizomycotina</taxon>
        <taxon>Leotiomycetes</taxon>
        <taxon>Leotiomycetes incertae sedis</taxon>
        <taxon>Myxotrichaceae</taxon>
        <taxon>Oidiodendron</taxon>
    </lineage>
</organism>
<dbReference type="PANTHER" id="PTHR46082:SF6">
    <property type="entry name" value="AAA+ ATPASE DOMAIN-CONTAINING PROTEIN-RELATED"/>
    <property type="match status" value="1"/>
</dbReference>